<evidence type="ECO:0000313" key="1">
    <source>
        <dbReference type="EMBL" id="PUA82444.1"/>
    </source>
</evidence>
<keyword evidence="2" id="KW-1185">Reference proteome</keyword>
<dbReference type="InterPro" id="IPR029060">
    <property type="entry name" value="PIN-like_dom_sf"/>
</dbReference>
<accession>A0A2R7Z1K0</accession>
<dbReference type="AlphaFoldDB" id="A0A2R7Z1K0"/>
<dbReference type="SUPFAM" id="SSF88723">
    <property type="entry name" value="PIN domain-like"/>
    <property type="match status" value="1"/>
</dbReference>
<dbReference type="Gene3D" id="3.40.50.1010">
    <property type="entry name" value="5'-nuclease"/>
    <property type="match status" value="1"/>
</dbReference>
<comment type="caution">
    <text evidence="1">The sequence shown here is derived from an EMBL/GenBank/DDBJ whole genome shotgun (WGS) entry which is preliminary data.</text>
</comment>
<dbReference type="OrthoDB" id="3785877at2"/>
<dbReference type="EMBL" id="PYXZ01000001">
    <property type="protein sequence ID" value="PUA82444.1"/>
    <property type="molecule type" value="Genomic_DNA"/>
</dbReference>
<evidence type="ECO:0000313" key="2">
    <source>
        <dbReference type="Proteomes" id="UP000244867"/>
    </source>
</evidence>
<sequence length="126" mass="13396">MVTDGLCLDAGALIGVERADARVVHLLHRAHAMGATVEIPTGVVAQVWRGGRQARLARFLRADHVTLVELDADTARAVGVMCGRSGVSDVVDGHVALHARRRRLSVLTSDPDDISAFDPTLSIIAI</sequence>
<gene>
    <name evidence="1" type="ORF">C7S10_01445</name>
</gene>
<dbReference type="Proteomes" id="UP000244867">
    <property type="component" value="Unassembled WGS sequence"/>
</dbReference>
<name>A0A2R7Z1K0_9ACTN</name>
<proteinExistence type="predicted"/>
<organism evidence="1 2">
    <name type="scientific">Nocardioides currus</name>
    <dbReference type="NCBI Taxonomy" id="2133958"/>
    <lineage>
        <taxon>Bacteria</taxon>
        <taxon>Bacillati</taxon>
        <taxon>Actinomycetota</taxon>
        <taxon>Actinomycetes</taxon>
        <taxon>Propionibacteriales</taxon>
        <taxon>Nocardioidaceae</taxon>
        <taxon>Nocardioides</taxon>
    </lineage>
</organism>
<protein>
    <submittedName>
        <fullName evidence="1">PIN domain nuclease</fullName>
    </submittedName>
</protein>
<reference evidence="1 2" key="1">
    <citation type="submission" date="2018-03" db="EMBL/GenBank/DDBJ databases">
        <authorList>
            <person name="Keele B.F."/>
        </authorList>
    </citation>
    <scope>NUCLEOTIDE SEQUENCE [LARGE SCALE GENOMIC DNA]</scope>
    <source>
        <strain evidence="1 2">IB-3</strain>
    </source>
</reference>